<dbReference type="Pfam" id="PF04765">
    <property type="entry name" value="TOD1_MUCI70"/>
    <property type="match status" value="1"/>
</dbReference>
<evidence type="ECO:0000259" key="5">
    <source>
        <dbReference type="Pfam" id="PF00535"/>
    </source>
</evidence>
<dbReference type="GO" id="GO:0016757">
    <property type="term" value="F:glycosyltransferase activity"/>
    <property type="evidence" value="ECO:0007669"/>
    <property type="project" value="UniProtKB-KW"/>
</dbReference>
<feature type="domain" description="TOD1/MUCI70 glycosyltransferase-like" evidence="6">
    <location>
        <begin position="181"/>
        <end position="336"/>
    </location>
</feature>
<keyword evidence="8" id="KW-1185">Reference proteome</keyword>
<feature type="region of interest" description="Disordered" evidence="4">
    <location>
        <begin position="365"/>
        <end position="385"/>
    </location>
</feature>
<dbReference type="Proteomes" id="UP000727907">
    <property type="component" value="Unassembled WGS sequence"/>
</dbReference>
<evidence type="ECO:0000259" key="6">
    <source>
        <dbReference type="Pfam" id="PF04765"/>
    </source>
</evidence>
<evidence type="ECO:0000256" key="1">
    <source>
        <dbReference type="ARBA" id="ARBA00006739"/>
    </source>
</evidence>
<dbReference type="InterPro" id="IPR048354">
    <property type="entry name" value="TOD1_MUCI70_glycTrfase_dom"/>
</dbReference>
<organism evidence="7 8">
    <name type="scientific">Reyranella humidisoli</name>
    <dbReference type="NCBI Taxonomy" id="2849149"/>
    <lineage>
        <taxon>Bacteria</taxon>
        <taxon>Pseudomonadati</taxon>
        <taxon>Pseudomonadota</taxon>
        <taxon>Alphaproteobacteria</taxon>
        <taxon>Hyphomicrobiales</taxon>
        <taxon>Reyranellaceae</taxon>
        <taxon>Reyranella</taxon>
    </lineage>
</organism>
<gene>
    <name evidence="7" type="ORF">KQ910_17015</name>
</gene>
<comment type="similarity">
    <text evidence="1">Belongs to the glycosyltransferase 2 family.</text>
</comment>
<evidence type="ECO:0000256" key="3">
    <source>
        <dbReference type="ARBA" id="ARBA00022679"/>
    </source>
</evidence>
<dbReference type="Pfam" id="PF00535">
    <property type="entry name" value="Glycos_transf_2"/>
    <property type="match status" value="1"/>
</dbReference>
<dbReference type="PANTHER" id="PTHR43179:SF12">
    <property type="entry name" value="GALACTOFURANOSYLTRANSFERASE GLFT2"/>
    <property type="match status" value="1"/>
</dbReference>
<evidence type="ECO:0000256" key="4">
    <source>
        <dbReference type="SAM" id="MobiDB-lite"/>
    </source>
</evidence>
<evidence type="ECO:0000313" key="7">
    <source>
        <dbReference type="EMBL" id="MBU8875479.1"/>
    </source>
</evidence>
<protein>
    <submittedName>
        <fullName evidence="7">Glycosyltransferase</fullName>
        <ecNumber evidence="7">2.4.-.-</ecNumber>
    </submittedName>
</protein>
<keyword evidence="2 7" id="KW-0328">Glycosyltransferase</keyword>
<dbReference type="CDD" id="cd04186">
    <property type="entry name" value="GT_2_like_c"/>
    <property type="match status" value="1"/>
</dbReference>
<dbReference type="PANTHER" id="PTHR43179">
    <property type="entry name" value="RHAMNOSYLTRANSFERASE WBBL"/>
    <property type="match status" value="1"/>
</dbReference>
<evidence type="ECO:0000256" key="2">
    <source>
        <dbReference type="ARBA" id="ARBA00022676"/>
    </source>
</evidence>
<comment type="caution">
    <text evidence="7">The sequence shown here is derived from an EMBL/GenBank/DDBJ whole genome shotgun (WGS) entry which is preliminary data.</text>
</comment>
<accession>A0ABS6INB8</accession>
<dbReference type="InterPro" id="IPR001173">
    <property type="entry name" value="Glyco_trans_2-like"/>
</dbReference>
<feature type="domain" description="Glycosyltransferase 2-like" evidence="5">
    <location>
        <begin position="388"/>
        <end position="498"/>
    </location>
</feature>
<dbReference type="RefSeq" id="WP_216962779.1">
    <property type="nucleotide sequence ID" value="NZ_JAHOPB010000001.1"/>
</dbReference>
<evidence type="ECO:0000313" key="8">
    <source>
        <dbReference type="Proteomes" id="UP000727907"/>
    </source>
</evidence>
<keyword evidence="3 7" id="KW-0808">Transferase</keyword>
<dbReference type="EC" id="2.4.-.-" evidence="7"/>
<name>A0ABS6INB8_9HYPH</name>
<proteinExistence type="inferred from homology"/>
<sequence>MKALRAATRRIRFFLHYALVRQRRDARDLALLASSDYFDARYYLDRYADVAQSGMDPLLHYVDHGAAELRRPSRKFDTNFYVKTTPDAGTLNPLVHFLRHGLHANRPSLPAPFFYEGKARRPDLPAPAKRSRYEDPLPEPAPARPRFVIFTAVTGGYDDLPPPGFFPPNCDFVAFSDRPIQVDGWKVLPLNYQHPDPAKSARFVKLHPHLYFPDHEVSLWIDGNVRMTGDVGVFVDALPSDGVMSTFVHPLRDCIYDEGMECLEFLKDDEAIVCRQLDFYREQGIPDSLGLWETNVVVRRHNDARCIELMAAWWREIENGSRRDQLSLPVVQRRLGIPISPLDVAGASARNHPLLTYADHRSQRARTSAAWPPPERPVETAPPSSPVTIGVCVHNSLAEVRTCLASVLEARGSDDLILIVDDASGEETAHFLADFAANHPRVVLVRNPENLGYTKSANTIFRTATTDWILLLNSDTVLPPDALKKLLAAGAQYDRLAIVGPLSNAASWQTVPTLTGADGGFMVNDLPAGRTPRDMDRMCGLAALPVVQFAPLVNGFCLAIRRSVLDRVGLFDEENFPVGYGEEDDLCLRVADAGFVCGITTDAYVFHVKSASFGSERRAKHAADGATALHRKHSRDRLEAATAVMRGNPGLRTIRERLSAALHAKAKAT</sequence>
<reference evidence="7 8" key="1">
    <citation type="submission" date="2021-06" db="EMBL/GenBank/DDBJ databases">
        <authorList>
            <person name="Lee D.H."/>
        </authorList>
    </citation>
    <scope>NUCLEOTIDE SEQUENCE [LARGE SCALE GENOMIC DNA]</scope>
    <source>
        <strain evidence="7 8">MMS21-HV4-11</strain>
    </source>
</reference>
<dbReference type="EMBL" id="JAHOPB010000001">
    <property type="protein sequence ID" value="MBU8875479.1"/>
    <property type="molecule type" value="Genomic_DNA"/>
</dbReference>